<evidence type="ECO:0000256" key="3">
    <source>
        <dbReference type="ARBA" id="ARBA00023239"/>
    </source>
</evidence>
<organism evidence="5">
    <name type="scientific">hydrothermal vent metagenome</name>
    <dbReference type="NCBI Taxonomy" id="652676"/>
    <lineage>
        <taxon>unclassified sequences</taxon>
        <taxon>metagenomes</taxon>
        <taxon>ecological metagenomes</taxon>
    </lineage>
</organism>
<sequence length="253" mass="26860">MFFNETKRKLSNGEIVVGCLLPYPEPSIAEMLALAGFDFVLLDGEHGTFEPRDIANAARAIELRDATPLARVTANRAEIILRFLDAGAHGVQVPTLNSGADVESAVRSAKYGPRGDRGLAGGRMSDFGVAVPIAEYTAIANEQTMVIGHVEMADAVDNVEQFIEVDGLDVVFLGPVDLSHSLGHPGDLTHPTVVDAMERVASVVVPSDKALGVYAPTAESARTWIDRGARYILSGLDTFILDGAADYLGGVGR</sequence>
<dbReference type="PANTHER" id="PTHR30502:SF0">
    <property type="entry name" value="PHOSPHOENOLPYRUVATE CARBOXYLASE FAMILY PROTEIN"/>
    <property type="match status" value="1"/>
</dbReference>
<dbReference type="InterPro" id="IPR050251">
    <property type="entry name" value="HpcH-HpaI_aldolase"/>
</dbReference>
<gene>
    <name evidence="5" type="ORF">MNBD_ACTINO01-1924</name>
</gene>
<reference evidence="5" key="1">
    <citation type="submission" date="2018-06" db="EMBL/GenBank/DDBJ databases">
        <authorList>
            <person name="Zhirakovskaya E."/>
        </authorList>
    </citation>
    <scope>NUCLEOTIDE SEQUENCE</scope>
</reference>
<dbReference type="Gene3D" id="3.20.20.60">
    <property type="entry name" value="Phosphoenolpyruvate-binding domains"/>
    <property type="match status" value="1"/>
</dbReference>
<evidence type="ECO:0000256" key="2">
    <source>
        <dbReference type="ARBA" id="ARBA00022723"/>
    </source>
</evidence>
<keyword evidence="2" id="KW-0479">Metal-binding</keyword>
<dbReference type="GO" id="GO:0046872">
    <property type="term" value="F:metal ion binding"/>
    <property type="evidence" value="ECO:0007669"/>
    <property type="project" value="UniProtKB-KW"/>
</dbReference>
<accession>A0A3B0TMT7</accession>
<dbReference type="Pfam" id="PF03328">
    <property type="entry name" value="HpcH_HpaI"/>
    <property type="match status" value="1"/>
</dbReference>
<proteinExistence type="inferred from homology"/>
<dbReference type="SUPFAM" id="SSF51621">
    <property type="entry name" value="Phosphoenolpyruvate/pyruvate domain"/>
    <property type="match status" value="1"/>
</dbReference>
<dbReference type="InterPro" id="IPR040442">
    <property type="entry name" value="Pyrv_kinase-like_dom_sf"/>
</dbReference>
<dbReference type="GO" id="GO:0016832">
    <property type="term" value="F:aldehyde-lyase activity"/>
    <property type="evidence" value="ECO:0007669"/>
    <property type="project" value="TreeGrafter"/>
</dbReference>
<dbReference type="PANTHER" id="PTHR30502">
    <property type="entry name" value="2-KETO-3-DEOXY-L-RHAMNONATE ALDOLASE"/>
    <property type="match status" value="1"/>
</dbReference>
<name>A0A3B0TMT7_9ZZZZ</name>
<evidence type="ECO:0000313" key="5">
    <source>
        <dbReference type="EMBL" id="VAW08356.1"/>
    </source>
</evidence>
<evidence type="ECO:0000259" key="4">
    <source>
        <dbReference type="Pfam" id="PF03328"/>
    </source>
</evidence>
<dbReference type="InterPro" id="IPR015813">
    <property type="entry name" value="Pyrv/PenolPyrv_kinase-like_dom"/>
</dbReference>
<comment type="similarity">
    <text evidence="1">Belongs to the HpcH/HpaI aldolase family.</text>
</comment>
<dbReference type="EMBL" id="UOEI01000598">
    <property type="protein sequence ID" value="VAW08356.1"/>
    <property type="molecule type" value="Genomic_DNA"/>
</dbReference>
<dbReference type="GO" id="GO:0005737">
    <property type="term" value="C:cytoplasm"/>
    <property type="evidence" value="ECO:0007669"/>
    <property type="project" value="TreeGrafter"/>
</dbReference>
<protein>
    <recommendedName>
        <fullName evidence="4">HpcH/HpaI aldolase/citrate lyase domain-containing protein</fullName>
    </recommendedName>
</protein>
<dbReference type="InterPro" id="IPR005000">
    <property type="entry name" value="Aldolase/citrate-lyase_domain"/>
</dbReference>
<feature type="domain" description="HpcH/HpaI aldolase/citrate lyase" evidence="4">
    <location>
        <begin position="19"/>
        <end position="239"/>
    </location>
</feature>
<evidence type="ECO:0000256" key="1">
    <source>
        <dbReference type="ARBA" id="ARBA00005568"/>
    </source>
</evidence>
<keyword evidence="3" id="KW-0456">Lyase</keyword>
<dbReference type="AlphaFoldDB" id="A0A3B0TMT7"/>